<keyword evidence="5" id="KW-1185">Reference proteome</keyword>
<sequence>MYLDQQENEEIDEIDETPKEERQTIRVEIEKDKLYLINSNKLKDIYDVELFIYFTRSSLGVVPLIKNEIPMHIQMGILYGNPLQELQTHLNYLIYPMLTFKQLQDSGRLTIYLNQISTDDEKNKEALTLTKNIQAKYPEREFSKKSSFMARDEFLVAFRKFSRSVDSIFIKLEGTIHLEIPQINLDMDAKDILNDKHSLQMVLDCVTDWNSTIDDLMLNVSHMSPKGEDPLAEIDYWKDVDCHLNGIFEQLRRPNVKHMYHLYSLVNEGFAMDSHFQELYRLQIEAKENVRFLTLIERHCKTLTFGTTFAAAIETLFPLVQALQMIWVISRHYNKDERMVPLMERIAWALRKRVRSAIDIPILFNNPLSDVKIITKEAQTLLETWKTVYMARRAEIEASGRDNRWEFDRKRLFEKTDYMARVCNDLYEIEEVITQFKIIFGSELKSVTSEAKRIAEVERMVDLLVVRFETIHFNPFIIDNRTQWEETLEEFYKDVTKIENEAENFINNAFKSLRSAESAFDLLLKFQNIKSRECIHRLLTQKYIDILDQYEKELLVVQRLFEGGSTEPPNQYQPTRARFEPMIAGSIQWERHLFNCIKRPIVRFIRMEEMMQTDRGKQIRNDYLILGRRMKAYEDQLHQVWWNKTENSLPVMLSRCLFKQVPDQELEEKIKMFWSIIAVSDKGPDEDWMKRVKVDFDTDIFSIVAETNIMEILGFKVPQLAKSIALHVIFCFNFVSILVLSQKNIQC</sequence>
<dbReference type="AlphaFoldDB" id="A0ABD2QDV6"/>
<keyword evidence="2" id="KW-0472">Membrane</keyword>
<dbReference type="InterPro" id="IPR026983">
    <property type="entry name" value="DHC"/>
</dbReference>
<evidence type="ECO:0000259" key="3">
    <source>
        <dbReference type="Pfam" id="PF08385"/>
    </source>
</evidence>
<evidence type="ECO:0000256" key="2">
    <source>
        <dbReference type="SAM" id="Phobius"/>
    </source>
</evidence>
<evidence type="ECO:0000256" key="1">
    <source>
        <dbReference type="SAM" id="Coils"/>
    </source>
</evidence>
<proteinExistence type="predicted"/>
<feature type="coiled-coil region" evidence="1">
    <location>
        <begin position="481"/>
        <end position="508"/>
    </location>
</feature>
<protein>
    <submittedName>
        <fullName evidence="4">Dynein heavy chain 10, axonemal</fullName>
    </submittedName>
</protein>
<name>A0ABD2QDV6_9PLAT</name>
<dbReference type="PANTHER" id="PTHR22878">
    <property type="entry name" value="DYNEIN HEAVY CHAIN 6, AXONEMAL-LIKE-RELATED"/>
    <property type="match status" value="1"/>
</dbReference>
<keyword evidence="1" id="KW-0175">Coiled coil</keyword>
<evidence type="ECO:0000313" key="5">
    <source>
        <dbReference type="Proteomes" id="UP001626550"/>
    </source>
</evidence>
<feature type="domain" description="Dynein heavy chain tail" evidence="3">
    <location>
        <begin position="204"/>
        <end position="726"/>
    </location>
</feature>
<accession>A0ABD2QDV6</accession>
<dbReference type="PANTHER" id="PTHR22878:SF63">
    <property type="entry name" value="DYNEIN AXONEMAL HEAVY CHAIN 10"/>
    <property type="match status" value="1"/>
</dbReference>
<keyword evidence="2" id="KW-0812">Transmembrane</keyword>
<keyword evidence="2" id="KW-1133">Transmembrane helix</keyword>
<evidence type="ECO:0000313" key="4">
    <source>
        <dbReference type="EMBL" id="KAL3317578.1"/>
    </source>
</evidence>
<organism evidence="4 5">
    <name type="scientific">Cichlidogyrus casuarinus</name>
    <dbReference type="NCBI Taxonomy" id="1844966"/>
    <lineage>
        <taxon>Eukaryota</taxon>
        <taxon>Metazoa</taxon>
        <taxon>Spiralia</taxon>
        <taxon>Lophotrochozoa</taxon>
        <taxon>Platyhelminthes</taxon>
        <taxon>Monogenea</taxon>
        <taxon>Monopisthocotylea</taxon>
        <taxon>Dactylogyridea</taxon>
        <taxon>Ancyrocephalidae</taxon>
        <taxon>Cichlidogyrus</taxon>
    </lineage>
</organism>
<dbReference type="EMBL" id="JBJKFK010000362">
    <property type="protein sequence ID" value="KAL3317578.1"/>
    <property type="molecule type" value="Genomic_DNA"/>
</dbReference>
<reference evidence="4 5" key="1">
    <citation type="submission" date="2024-11" db="EMBL/GenBank/DDBJ databases">
        <title>Adaptive evolution of stress response genes in parasites aligns with host niche diversity.</title>
        <authorList>
            <person name="Hahn C."/>
            <person name="Resl P."/>
        </authorList>
    </citation>
    <scope>NUCLEOTIDE SEQUENCE [LARGE SCALE GENOMIC DNA]</scope>
    <source>
        <strain evidence="4">EGGRZ-B1_66</strain>
        <tissue evidence="4">Body</tissue>
    </source>
</reference>
<dbReference type="InterPro" id="IPR013594">
    <property type="entry name" value="Dynein_heavy_tail"/>
</dbReference>
<feature type="transmembrane region" description="Helical" evidence="2">
    <location>
        <begin position="724"/>
        <end position="741"/>
    </location>
</feature>
<gene>
    <name evidence="4" type="primary">DNAH10_1</name>
    <name evidence="4" type="ORF">Ciccas_003763</name>
</gene>
<dbReference type="Proteomes" id="UP001626550">
    <property type="component" value="Unassembled WGS sequence"/>
</dbReference>
<dbReference type="Pfam" id="PF08385">
    <property type="entry name" value="DHC_N1"/>
    <property type="match status" value="1"/>
</dbReference>
<comment type="caution">
    <text evidence="4">The sequence shown here is derived from an EMBL/GenBank/DDBJ whole genome shotgun (WGS) entry which is preliminary data.</text>
</comment>